<evidence type="ECO:0000313" key="2">
    <source>
        <dbReference type="EMBL" id="KAK2150978.1"/>
    </source>
</evidence>
<evidence type="ECO:0000259" key="1">
    <source>
        <dbReference type="Pfam" id="PF12780"/>
    </source>
</evidence>
<dbReference type="InterPro" id="IPR024317">
    <property type="entry name" value="Dynein_heavy_chain_D4_dom"/>
</dbReference>
<dbReference type="Pfam" id="PF12780">
    <property type="entry name" value="AAA_8"/>
    <property type="match status" value="1"/>
</dbReference>
<proteinExistence type="predicted"/>
<reference evidence="2" key="1">
    <citation type="journal article" date="2023" name="Mol. Biol. Evol.">
        <title>Third-Generation Sequencing Reveals the Adaptive Role of the Epigenome in Three Deep-Sea Polychaetes.</title>
        <authorList>
            <person name="Perez M."/>
            <person name="Aroh O."/>
            <person name="Sun Y."/>
            <person name="Lan Y."/>
            <person name="Juniper S.K."/>
            <person name="Young C.R."/>
            <person name="Angers B."/>
            <person name="Qian P.Y."/>
        </authorList>
    </citation>
    <scope>NUCLEOTIDE SEQUENCE</scope>
    <source>
        <strain evidence="2">P08H-3</strain>
    </source>
</reference>
<feature type="non-terminal residue" evidence="2">
    <location>
        <position position="1"/>
    </location>
</feature>
<dbReference type="InterPro" id="IPR027417">
    <property type="entry name" value="P-loop_NTPase"/>
</dbReference>
<sequence length="57" mass="6996">TVKKNFRICFICSEVDTNFQHRCREYPSFTKNVNFLWFGHWTKRELIHHAAFHLRGQ</sequence>
<evidence type="ECO:0000313" key="3">
    <source>
        <dbReference type="Proteomes" id="UP001208570"/>
    </source>
</evidence>
<dbReference type="AlphaFoldDB" id="A0AAD9JD98"/>
<protein>
    <recommendedName>
        <fullName evidence="1">Dynein heavy chain AAA module D4 domain-containing protein</fullName>
    </recommendedName>
</protein>
<dbReference type="Gene3D" id="3.40.50.300">
    <property type="entry name" value="P-loop containing nucleotide triphosphate hydrolases"/>
    <property type="match status" value="1"/>
</dbReference>
<feature type="domain" description="Dynein heavy chain AAA module D4" evidence="1">
    <location>
        <begin position="2"/>
        <end position="51"/>
    </location>
</feature>
<keyword evidence="3" id="KW-1185">Reference proteome</keyword>
<dbReference type="EMBL" id="JAODUP010000380">
    <property type="protein sequence ID" value="KAK2150978.1"/>
    <property type="molecule type" value="Genomic_DNA"/>
</dbReference>
<organism evidence="2 3">
    <name type="scientific">Paralvinella palmiformis</name>
    <dbReference type="NCBI Taxonomy" id="53620"/>
    <lineage>
        <taxon>Eukaryota</taxon>
        <taxon>Metazoa</taxon>
        <taxon>Spiralia</taxon>
        <taxon>Lophotrochozoa</taxon>
        <taxon>Annelida</taxon>
        <taxon>Polychaeta</taxon>
        <taxon>Sedentaria</taxon>
        <taxon>Canalipalpata</taxon>
        <taxon>Terebellida</taxon>
        <taxon>Terebelliformia</taxon>
        <taxon>Alvinellidae</taxon>
        <taxon>Paralvinella</taxon>
    </lineage>
</organism>
<name>A0AAD9JD98_9ANNE</name>
<gene>
    <name evidence="2" type="ORF">LSH36_380g01078</name>
</gene>
<comment type="caution">
    <text evidence="2">The sequence shown here is derived from an EMBL/GenBank/DDBJ whole genome shotgun (WGS) entry which is preliminary data.</text>
</comment>
<dbReference type="Proteomes" id="UP001208570">
    <property type="component" value="Unassembled WGS sequence"/>
</dbReference>
<accession>A0AAD9JD98</accession>